<evidence type="ECO:0000313" key="2">
    <source>
        <dbReference type="Proteomes" id="UP000006461"/>
    </source>
</evidence>
<proteinExistence type="predicted"/>
<name>I4ERB7_MODI5</name>
<evidence type="ECO:0000313" key="1">
    <source>
        <dbReference type="EMBL" id="CCH85930.1"/>
    </source>
</evidence>
<sequence>MRHRSEAPDWNARRVPLWQRPSCLVGGHVLACRGPRTRLPMWSAPTAGCRRADRPVGPVAVAGGSLLQVCTRVTRGGWVTSDDHGRCDCLRLTVHG</sequence>
<protein>
    <submittedName>
        <fullName evidence="1">Uncharacterized protein</fullName>
    </submittedName>
</protein>
<dbReference type="HOGENOM" id="CLU_2356625_0_0_11"/>
<reference evidence="1 2" key="1">
    <citation type="journal article" date="2012" name="J. Bacteriol.">
        <title>Genome Sequence of Radiation-Resistant Modestobacter marinus Strain BC501, a Representative Actinobacterium That Thrives on Calcareous Stone Surfaces.</title>
        <authorList>
            <person name="Normand P."/>
            <person name="Gury J."/>
            <person name="Pujic P."/>
            <person name="Chouaia B."/>
            <person name="Crotti E."/>
            <person name="Brusetti L."/>
            <person name="Daffonchio D."/>
            <person name="Vacherie B."/>
            <person name="Barbe V."/>
            <person name="Medigue C."/>
            <person name="Calteau A."/>
            <person name="Ghodhbane-Gtari F."/>
            <person name="Essoussi I."/>
            <person name="Nouioui I."/>
            <person name="Abbassi-Ghozzi I."/>
            <person name="Gtari M."/>
        </authorList>
    </citation>
    <scope>NUCLEOTIDE SEQUENCE [LARGE SCALE GENOMIC DNA]</scope>
    <source>
        <strain evidence="2">BC 501</strain>
    </source>
</reference>
<gene>
    <name evidence="1" type="ordered locus">MODMU_0472</name>
</gene>
<dbReference type="KEGG" id="mmar:MODMU_0472"/>
<keyword evidence="2" id="KW-1185">Reference proteome</keyword>
<organism evidence="1 2">
    <name type="scientific">Modestobacter italicus (strain DSM 44449 / CECT 9708 / BC 501)</name>
    <dbReference type="NCBI Taxonomy" id="2732864"/>
    <lineage>
        <taxon>Bacteria</taxon>
        <taxon>Bacillati</taxon>
        <taxon>Actinomycetota</taxon>
        <taxon>Actinomycetes</taxon>
        <taxon>Geodermatophilales</taxon>
        <taxon>Geodermatophilaceae</taxon>
        <taxon>Modestobacter</taxon>
    </lineage>
</organism>
<dbReference type="AlphaFoldDB" id="I4ERB7"/>
<dbReference type="Proteomes" id="UP000006461">
    <property type="component" value="Chromosome"/>
</dbReference>
<accession>I4ERB7</accession>
<dbReference type="STRING" id="477641.MODMU_0472"/>
<dbReference type="EMBL" id="FO203431">
    <property type="protein sequence ID" value="CCH85930.1"/>
    <property type="molecule type" value="Genomic_DNA"/>
</dbReference>